<keyword evidence="4" id="KW-0472">Membrane</keyword>
<dbReference type="Pfam" id="PF02466">
    <property type="entry name" value="Tim17"/>
    <property type="match status" value="1"/>
</dbReference>
<comment type="subcellular location">
    <subcellularLocation>
        <location evidence="1">Membrane</location>
        <topology evidence="1">Multi-pass membrane protein</topology>
    </subcellularLocation>
</comment>
<dbReference type="PANTHER" id="PTHR15371">
    <property type="entry name" value="TIM23"/>
    <property type="match status" value="1"/>
</dbReference>
<evidence type="ECO:0000256" key="1">
    <source>
        <dbReference type="ARBA" id="ARBA00004141"/>
    </source>
</evidence>
<keyword evidence="3" id="KW-1133">Transmembrane helix</keyword>
<evidence type="ECO:0008006" key="6">
    <source>
        <dbReference type="Google" id="ProtNLM"/>
    </source>
</evidence>
<evidence type="ECO:0000256" key="2">
    <source>
        <dbReference type="ARBA" id="ARBA00022692"/>
    </source>
</evidence>
<dbReference type="PANTHER" id="PTHR15371:SF0">
    <property type="entry name" value="SD19278P"/>
    <property type="match status" value="1"/>
</dbReference>
<organism evidence="5">
    <name type="scientific">Anopheles atroparvus</name>
    <name type="common">European mosquito</name>
    <dbReference type="NCBI Taxonomy" id="41427"/>
    <lineage>
        <taxon>Eukaryota</taxon>
        <taxon>Metazoa</taxon>
        <taxon>Ecdysozoa</taxon>
        <taxon>Arthropoda</taxon>
        <taxon>Hexapoda</taxon>
        <taxon>Insecta</taxon>
        <taxon>Pterygota</taxon>
        <taxon>Neoptera</taxon>
        <taxon>Endopterygota</taxon>
        <taxon>Diptera</taxon>
        <taxon>Nematocera</taxon>
        <taxon>Culicoidea</taxon>
        <taxon>Culicidae</taxon>
        <taxon>Anophelinae</taxon>
        <taxon>Anopheles</taxon>
    </lineage>
</organism>
<dbReference type="GO" id="GO:0030150">
    <property type="term" value="P:protein import into mitochondrial matrix"/>
    <property type="evidence" value="ECO:0007669"/>
    <property type="project" value="TreeGrafter"/>
</dbReference>
<accession>A0A182JIT3</accession>
<dbReference type="AlphaFoldDB" id="A0A182JIT3"/>
<evidence type="ECO:0000256" key="4">
    <source>
        <dbReference type="ARBA" id="ARBA00023136"/>
    </source>
</evidence>
<dbReference type="VEuPathDB" id="VectorBase:AATE018858"/>
<dbReference type="EnsemblMetazoa" id="AATE018858-RA">
    <property type="protein sequence ID" value="AATE018858-PA.1"/>
    <property type="gene ID" value="AATE018858"/>
</dbReference>
<reference evidence="5" key="1">
    <citation type="submission" date="2022-08" db="UniProtKB">
        <authorList>
            <consortium name="EnsemblMetazoa"/>
        </authorList>
    </citation>
    <scope>IDENTIFICATION</scope>
    <source>
        <strain evidence="5">EBRO</strain>
    </source>
</reference>
<dbReference type="InterPro" id="IPR045238">
    <property type="entry name" value="Tim23-like"/>
</dbReference>
<dbReference type="GO" id="GO:0005744">
    <property type="term" value="C:TIM23 mitochondrial import inner membrane translocase complex"/>
    <property type="evidence" value="ECO:0007669"/>
    <property type="project" value="TreeGrafter"/>
</dbReference>
<evidence type="ECO:0000256" key="3">
    <source>
        <dbReference type="ARBA" id="ARBA00022989"/>
    </source>
</evidence>
<dbReference type="GO" id="GO:0008320">
    <property type="term" value="F:protein transmembrane transporter activity"/>
    <property type="evidence" value="ECO:0007669"/>
    <property type="project" value="TreeGrafter"/>
</dbReference>
<dbReference type="STRING" id="41427.A0A182JIT3"/>
<sequence length="340" mass="37035">MSDDYLSKPLSFGASQSSGIAASPQLQPLSPYLNYDSRYLQAQPEFIFPEGASKQRGRFELAFSQIGSSAMIGACIGGMGGMYNGINATRLANQTGKLRRTQLLNHVMKQGAATANTFGTIAVMYSAFGVVLQYARGEDDDFNTIAAGGATGLLYKSTAGLRKCAIGGGIGLALTSLYVLWNMTGVGSRKLSDLKSYISGDVIIMTTNSEVEEEDINPYYWIPASVIGSLMAVLTLVHAAMYLDGFLVTCKQQRYELIKYIQANGSLVPIIQSRISCSSVFDFMDFLHLDVSYDRRREGRINTAAALIIGLTCSWICVGLWVWTVVINARRARASQRLRV</sequence>
<keyword evidence="2" id="KW-0812">Transmembrane</keyword>
<protein>
    <recommendedName>
        <fullName evidence="6">Mitochondrial import inner membrane translocase subunit TIM23</fullName>
    </recommendedName>
</protein>
<evidence type="ECO:0000313" key="5">
    <source>
        <dbReference type="EnsemblMetazoa" id="AATE018858-PA.1"/>
    </source>
</evidence>
<proteinExistence type="predicted"/>
<name>A0A182JIT3_ANOAO</name>